<evidence type="ECO:0000313" key="2">
    <source>
        <dbReference type="Proteomes" id="UP000061660"/>
    </source>
</evidence>
<dbReference type="PATRIC" id="fig|162209.4.peg.5065"/>
<reference evidence="2" key="1">
    <citation type="submission" date="2015-12" db="EMBL/GenBank/DDBJ databases">
        <title>Complete genome sequences of two moderately thermophilic Paenibacillus species.</title>
        <authorList>
            <person name="Butler R.III."/>
            <person name="Wang J."/>
            <person name="Stark B.C."/>
            <person name="Pombert J.-F."/>
        </authorList>
    </citation>
    <scope>NUCLEOTIDE SEQUENCE [LARGE SCALE GENOMIC DNA]</scope>
    <source>
        <strain evidence="2">32O-Y</strain>
    </source>
</reference>
<dbReference type="KEGG" id="pnp:IJ22_48040"/>
<gene>
    <name evidence="1" type="ORF">IJ22_48040</name>
</gene>
<dbReference type="OrthoDB" id="2621365at2"/>
<dbReference type="EMBL" id="CP013652">
    <property type="protein sequence ID" value="ALS25066.1"/>
    <property type="molecule type" value="Genomic_DNA"/>
</dbReference>
<name>A0A0U2WID9_9BACL</name>
<keyword evidence="2" id="KW-1185">Reference proteome</keyword>
<reference evidence="1 2" key="2">
    <citation type="journal article" date="2016" name="Genome Announc.">
        <title>Complete Genome Sequences of Two Interactive Moderate Thermophiles, Paenibacillus napthalenovorans 32O-Y and Paenibacillus sp. 32O-W.</title>
        <authorList>
            <person name="Butler R.R.III."/>
            <person name="Wang J."/>
            <person name="Stark B.C."/>
            <person name="Pombert J.F."/>
        </authorList>
    </citation>
    <scope>NUCLEOTIDE SEQUENCE [LARGE SCALE GENOMIC DNA]</scope>
    <source>
        <strain evidence="1 2">32O-Y</strain>
    </source>
</reference>
<dbReference type="Proteomes" id="UP000061660">
    <property type="component" value="Chromosome"/>
</dbReference>
<organism evidence="1 2">
    <name type="scientific">Paenibacillus naphthalenovorans</name>
    <dbReference type="NCBI Taxonomy" id="162209"/>
    <lineage>
        <taxon>Bacteria</taxon>
        <taxon>Bacillati</taxon>
        <taxon>Bacillota</taxon>
        <taxon>Bacilli</taxon>
        <taxon>Bacillales</taxon>
        <taxon>Paenibacillaceae</taxon>
        <taxon>Paenibacillus</taxon>
    </lineage>
</organism>
<proteinExistence type="predicted"/>
<protein>
    <submittedName>
        <fullName evidence="1">Uncharacterized protein</fullName>
    </submittedName>
</protein>
<accession>A0A0U2WID9</accession>
<evidence type="ECO:0000313" key="1">
    <source>
        <dbReference type="EMBL" id="ALS25066.1"/>
    </source>
</evidence>
<dbReference type="RefSeq" id="WP_062410521.1">
    <property type="nucleotide sequence ID" value="NZ_BJCS01000024.1"/>
</dbReference>
<sequence>MKDFPDWLQEALRARFDEQALHSLQLPPIKNLREQAKVSSEQFRRKISEANRAEFLLWEEECNYLHAQELEWLYMQGVKDGAQILFSLLCSQYKGYGLPATMATCGNEELSG</sequence>
<dbReference type="AlphaFoldDB" id="A0A0U2WID9"/>